<name>A0A2T0TVY2_9SPHI</name>
<dbReference type="InterPro" id="IPR034122">
    <property type="entry name" value="Retropepsin-like_bacterial"/>
</dbReference>
<feature type="domain" description="PDZ" evidence="2">
    <location>
        <begin position="329"/>
        <end position="399"/>
    </location>
</feature>
<dbReference type="InterPro" id="IPR036034">
    <property type="entry name" value="PDZ_sf"/>
</dbReference>
<organism evidence="3 4">
    <name type="scientific">Arcticibacter pallidicorallinus</name>
    <dbReference type="NCBI Taxonomy" id="1259464"/>
    <lineage>
        <taxon>Bacteria</taxon>
        <taxon>Pseudomonadati</taxon>
        <taxon>Bacteroidota</taxon>
        <taxon>Sphingobacteriia</taxon>
        <taxon>Sphingobacteriales</taxon>
        <taxon>Sphingobacteriaceae</taxon>
        <taxon>Arcticibacter</taxon>
    </lineage>
</organism>
<dbReference type="Proteomes" id="UP000238034">
    <property type="component" value="Unassembled WGS sequence"/>
</dbReference>
<gene>
    <name evidence="3" type="ORF">B0I27_11040</name>
</gene>
<dbReference type="AlphaFoldDB" id="A0A2T0TVY2"/>
<dbReference type="Pfam" id="PF17820">
    <property type="entry name" value="PDZ_6"/>
    <property type="match status" value="1"/>
</dbReference>
<dbReference type="OrthoDB" id="3521766at2"/>
<dbReference type="SUPFAM" id="SSF50156">
    <property type="entry name" value="PDZ domain-like"/>
    <property type="match status" value="1"/>
</dbReference>
<dbReference type="SMART" id="SM00228">
    <property type="entry name" value="PDZ"/>
    <property type="match status" value="1"/>
</dbReference>
<evidence type="ECO:0000313" key="4">
    <source>
        <dbReference type="Proteomes" id="UP000238034"/>
    </source>
</evidence>
<proteinExistence type="predicted"/>
<dbReference type="Gene3D" id="2.30.42.10">
    <property type="match status" value="1"/>
</dbReference>
<protein>
    <submittedName>
        <fullName evidence="3">Aspartyl protease</fullName>
    </submittedName>
</protein>
<keyword evidence="3" id="KW-0645">Protease</keyword>
<dbReference type="Pfam" id="PF13650">
    <property type="entry name" value="Asp_protease_2"/>
    <property type="match status" value="1"/>
</dbReference>
<dbReference type="EMBL" id="PVTH01000010">
    <property type="protein sequence ID" value="PRY49866.1"/>
    <property type="molecule type" value="Genomic_DNA"/>
</dbReference>
<evidence type="ECO:0000256" key="1">
    <source>
        <dbReference type="SAM" id="SignalP"/>
    </source>
</evidence>
<keyword evidence="4" id="KW-1185">Reference proteome</keyword>
<dbReference type="Gene3D" id="2.40.70.10">
    <property type="entry name" value="Acid Proteases"/>
    <property type="match status" value="2"/>
</dbReference>
<dbReference type="InterPro" id="IPR001478">
    <property type="entry name" value="PDZ"/>
</dbReference>
<dbReference type="GO" id="GO:0008233">
    <property type="term" value="F:peptidase activity"/>
    <property type="evidence" value="ECO:0007669"/>
    <property type="project" value="UniProtKB-KW"/>
</dbReference>
<evidence type="ECO:0000313" key="3">
    <source>
        <dbReference type="EMBL" id="PRY49866.1"/>
    </source>
</evidence>
<feature type="signal peptide" evidence="1">
    <location>
        <begin position="1"/>
        <end position="27"/>
    </location>
</feature>
<keyword evidence="3" id="KW-0378">Hydrolase</keyword>
<comment type="caution">
    <text evidence="3">The sequence shown here is derived from an EMBL/GenBank/DDBJ whole genome shotgun (WGS) entry which is preliminary data.</text>
</comment>
<feature type="chain" id="PRO_5015399383" evidence="1">
    <location>
        <begin position="28"/>
        <end position="414"/>
    </location>
</feature>
<dbReference type="PROSITE" id="PS50106">
    <property type="entry name" value="PDZ"/>
    <property type="match status" value="1"/>
</dbReference>
<dbReference type="InterPro" id="IPR021109">
    <property type="entry name" value="Peptidase_aspartic_dom_sf"/>
</dbReference>
<dbReference type="CDD" id="cd05483">
    <property type="entry name" value="retropepsin_like_bacteria"/>
    <property type="match status" value="1"/>
</dbReference>
<dbReference type="RefSeq" id="WP_106294617.1">
    <property type="nucleotide sequence ID" value="NZ_PVTH01000010.1"/>
</dbReference>
<dbReference type="InterPro" id="IPR041489">
    <property type="entry name" value="PDZ_6"/>
</dbReference>
<dbReference type="GO" id="GO:0006508">
    <property type="term" value="P:proteolysis"/>
    <property type="evidence" value="ECO:0007669"/>
    <property type="project" value="UniProtKB-KW"/>
</dbReference>
<reference evidence="3 4" key="1">
    <citation type="submission" date="2018-03" db="EMBL/GenBank/DDBJ databases">
        <title>Genomic Encyclopedia of Type Strains, Phase III (KMG-III): the genomes of soil and plant-associated and newly described type strains.</title>
        <authorList>
            <person name="Whitman W."/>
        </authorList>
    </citation>
    <scope>NUCLEOTIDE SEQUENCE [LARGE SCALE GENOMIC DNA]</scope>
    <source>
        <strain evidence="3 4">CGMCC 1.9313</strain>
    </source>
</reference>
<evidence type="ECO:0000259" key="2">
    <source>
        <dbReference type="PROSITE" id="PS50106"/>
    </source>
</evidence>
<accession>A0A2T0TVY2</accession>
<keyword evidence="1" id="KW-0732">Signal</keyword>
<sequence>MPPSLLYIRKLLMLLAAFSLLSSGGFAQSFQFEDKRKRHSISFRLVKNLIVVPMTINGKGPFNFLLDTGIGVCLITNPSLIDSLHLTGLRQMKITGFGQGEELSASVASGVTLGLGRTVAHSMNVIILNEDLLELSETLGMPVHGLIGYDFFNSFMVEIRYSAQRITLRPFSSEYIPEKSTEVSISVEDKKPYIESTVELDGKVYKALKMIVDTGAGHAVSLESYDKKSFDAPEKNIEANLGVGLLGPIHGHIGRIQSITIGSYLFQNVVSSFPEFQEVIKRSGFPERNGNLGNPVLKRFRVMFDYSRNKIYLRPAHSFKEPFEHDMSGLELVTRAPDFKRILINRVEQHSAADSAGLRVGEEIISINFRPVKELSMEEINSMFSSRAERTFILYVIDNEGERKFVMLKLKRRI</sequence>